<keyword evidence="5" id="KW-1185">Reference proteome</keyword>
<keyword evidence="3" id="KW-0472">Membrane</keyword>
<evidence type="ECO:0008006" key="6">
    <source>
        <dbReference type="Google" id="ProtNLM"/>
    </source>
</evidence>
<dbReference type="EMBL" id="JBCHKQ010000001">
    <property type="protein sequence ID" value="MEM5947196.1"/>
    <property type="molecule type" value="Genomic_DNA"/>
</dbReference>
<keyword evidence="3" id="KW-1133">Transmembrane helix</keyword>
<feature type="repeat" description="TPR" evidence="1">
    <location>
        <begin position="514"/>
        <end position="547"/>
    </location>
</feature>
<evidence type="ECO:0000313" key="5">
    <source>
        <dbReference type="Proteomes" id="UP001466331"/>
    </source>
</evidence>
<dbReference type="Proteomes" id="UP001466331">
    <property type="component" value="Unassembled WGS sequence"/>
</dbReference>
<evidence type="ECO:0000313" key="4">
    <source>
        <dbReference type="EMBL" id="MEM5947196.1"/>
    </source>
</evidence>
<sequence>MGSLLSKAKEIRKEAGFIIVEQNKLPGKNTLTSQEEKEIAEEIEHIVEKNKIHVDENTFKIHAQKKGSLLPFLINLFAVIAIVSSFFVFRYLSAREQERIASGSTELAAVEAKLIQEIQRQAQEKLKEKEAEISTIQQKLSELAKQQEELEASMQDKIKQKEEELKGQLELVLAEERKKLEAQGASEETIREQLAIIEQQKNQELASQIDEFKRQAEEEKKQLALTIDNLKKDYQSSLDKLIAERKALEEEAKQKEEKLRKEYEEKTQSLLAQQQATSEELQSARARLASLGEQQQRSQLVEDRIMGLYSDIKKSLEQKDYDTAQQKLVSLQDFLNSNEMISLDSLKERRQIDLFVTDTLEQMIELQKQQTSLDTASLVAQANLLARIRATVSSAQEAIRQGDAESATKLYTEAIKLIPQIKESHAYLVSLLENAQTRQSKAVLAALDEADTAYKNKETEKALDAYKKALSYLPVDKTRYERIAENLVAIGETKNRQIQDAAEKTTIVRQKELAQQLMTAAEKLMSQARYQEAIEQYAKALADYPDGIDTAKAISGIRNSITAYNKQTEKTVADYIAAQKKLQQELDTIKKELEESNKENSKLAERIKELQAVNAEADTYAQENTKIKEENSKLTEERKQLQEKIAAMEQDNKKLTDRISELEKQLANAKNKTAPALSQEEKDALQEQIDTLNKKLESYERLKDSYISYARKEDQLISQYGETGLSQAKVYLDSFLSSPEAKASFPGLFSRIKAYDKAFTEAGKRSAMIEAIDIMEALSYFDTQEKKLAFLKDQMEQAKNNEALYAFLESLTALIQ</sequence>
<comment type="caution">
    <text evidence="4">The sequence shown here is derived from an EMBL/GenBank/DDBJ whole genome shotgun (WGS) entry which is preliminary data.</text>
</comment>
<evidence type="ECO:0000256" key="2">
    <source>
        <dbReference type="SAM" id="Coils"/>
    </source>
</evidence>
<dbReference type="SUPFAM" id="SSF48452">
    <property type="entry name" value="TPR-like"/>
    <property type="match status" value="1"/>
</dbReference>
<organism evidence="4 5">
    <name type="scientific">Rarispira pelagica</name>
    <dbReference type="NCBI Taxonomy" id="3141764"/>
    <lineage>
        <taxon>Bacteria</taxon>
        <taxon>Pseudomonadati</taxon>
        <taxon>Spirochaetota</taxon>
        <taxon>Spirochaetia</taxon>
        <taxon>Winmispirales</taxon>
        <taxon>Winmispiraceae</taxon>
        <taxon>Rarispira</taxon>
    </lineage>
</organism>
<gene>
    <name evidence="4" type="ORF">WKV44_01440</name>
</gene>
<protein>
    <recommendedName>
        <fullName evidence="6">Chromosome segregation ATPase</fullName>
    </recommendedName>
</protein>
<evidence type="ECO:0000256" key="1">
    <source>
        <dbReference type="PROSITE-ProRule" id="PRU00339"/>
    </source>
</evidence>
<reference evidence="4 5" key="1">
    <citation type="submission" date="2024-03" db="EMBL/GenBank/DDBJ databases">
        <title>Ignisphaera cupida sp. nov., a hyperthermophilic hydrolytic archaeon from a hot spring of Kamchatka, and proposal of Ignisphaeraceae fam. nov.</title>
        <authorList>
            <person name="Podosokorskaya O.A."/>
            <person name="Elcheninov A.G."/>
            <person name="Maltseva A.I."/>
            <person name="Zayulina K.S."/>
            <person name="Novikov A."/>
            <person name="Merkel A.Y."/>
        </authorList>
    </citation>
    <scope>NUCLEOTIDE SEQUENCE [LARGE SCALE GENOMIC DNA]</scope>
    <source>
        <strain evidence="4 5">38H-sp</strain>
    </source>
</reference>
<feature type="transmembrane region" description="Helical" evidence="3">
    <location>
        <begin position="69"/>
        <end position="92"/>
    </location>
</feature>
<feature type="coiled-coil region" evidence="2">
    <location>
        <begin position="565"/>
        <end position="702"/>
    </location>
</feature>
<name>A0ABU9U958_9SPIR</name>
<dbReference type="InterPro" id="IPR019734">
    <property type="entry name" value="TPR_rpt"/>
</dbReference>
<evidence type="ECO:0000256" key="3">
    <source>
        <dbReference type="SAM" id="Phobius"/>
    </source>
</evidence>
<dbReference type="InterPro" id="IPR011990">
    <property type="entry name" value="TPR-like_helical_dom_sf"/>
</dbReference>
<dbReference type="Gene3D" id="1.10.287.1490">
    <property type="match status" value="1"/>
</dbReference>
<dbReference type="RefSeq" id="WP_420068646.1">
    <property type="nucleotide sequence ID" value="NZ_JBCHKQ010000001.1"/>
</dbReference>
<keyword evidence="3" id="KW-0812">Transmembrane</keyword>
<dbReference type="PROSITE" id="PS50005">
    <property type="entry name" value="TPR"/>
    <property type="match status" value="1"/>
</dbReference>
<keyword evidence="2" id="KW-0175">Coiled coil</keyword>
<dbReference type="Gene3D" id="1.25.40.10">
    <property type="entry name" value="Tetratricopeptide repeat domain"/>
    <property type="match status" value="1"/>
</dbReference>
<dbReference type="SMART" id="SM00028">
    <property type="entry name" value="TPR"/>
    <property type="match status" value="3"/>
</dbReference>
<keyword evidence="1" id="KW-0802">TPR repeat</keyword>
<feature type="coiled-coil region" evidence="2">
    <location>
        <begin position="112"/>
        <end position="294"/>
    </location>
</feature>
<accession>A0ABU9U958</accession>
<proteinExistence type="predicted"/>